<protein>
    <submittedName>
        <fullName evidence="1">Uncharacterized protein</fullName>
    </submittedName>
</protein>
<reference evidence="1 2" key="1">
    <citation type="submission" date="2019-09" db="EMBL/GenBank/DDBJ databases">
        <title>Arenimonas chukotkensis sp. nov., a bacterium isolated from Chukotka hot spring, Arctic region, Russia.</title>
        <authorList>
            <person name="Zayulina K.S."/>
            <person name="Prokofeva M.I."/>
            <person name="Elcheninov A.G."/>
            <person name="Novikov A."/>
            <person name="Kochetkova T.V."/>
            <person name="Kublanov I.V."/>
        </authorList>
    </citation>
    <scope>NUCLEOTIDE SEQUENCE [LARGE SCALE GENOMIC DNA]</scope>
    <source>
        <strain evidence="1 2">3729k</strain>
    </source>
</reference>
<reference evidence="1 2" key="2">
    <citation type="submission" date="2019-09" db="EMBL/GenBank/DDBJ databases">
        <authorList>
            <person name="Mazur A."/>
        </authorList>
    </citation>
    <scope>NUCLEOTIDE SEQUENCE [LARGE SCALE GENOMIC DNA]</scope>
    <source>
        <strain evidence="1 2">3729k</strain>
    </source>
</reference>
<dbReference type="RefSeq" id="WP_149860451.1">
    <property type="nucleotide sequence ID" value="NZ_VUOD01000004.1"/>
</dbReference>
<comment type="caution">
    <text evidence="1">The sequence shown here is derived from an EMBL/GenBank/DDBJ whole genome shotgun (WGS) entry which is preliminary data.</text>
</comment>
<gene>
    <name evidence="1" type="ORF">F0415_06800</name>
</gene>
<evidence type="ECO:0000313" key="2">
    <source>
        <dbReference type="Proteomes" id="UP000322165"/>
    </source>
</evidence>
<organism evidence="1 2">
    <name type="scientific">Arenimonas fontis</name>
    <dbReference type="NCBI Taxonomy" id="2608255"/>
    <lineage>
        <taxon>Bacteria</taxon>
        <taxon>Pseudomonadati</taxon>
        <taxon>Pseudomonadota</taxon>
        <taxon>Gammaproteobacteria</taxon>
        <taxon>Lysobacterales</taxon>
        <taxon>Lysobacteraceae</taxon>
        <taxon>Arenimonas</taxon>
    </lineage>
</organism>
<evidence type="ECO:0000313" key="1">
    <source>
        <dbReference type="EMBL" id="KAA2284952.1"/>
    </source>
</evidence>
<dbReference type="Proteomes" id="UP000322165">
    <property type="component" value="Unassembled WGS sequence"/>
</dbReference>
<name>A0A5B2ZCV6_9GAMM</name>
<dbReference type="EMBL" id="VUOD01000004">
    <property type="protein sequence ID" value="KAA2284952.1"/>
    <property type="molecule type" value="Genomic_DNA"/>
</dbReference>
<keyword evidence="2" id="KW-1185">Reference proteome</keyword>
<proteinExistence type="predicted"/>
<accession>A0A5B2ZCV6</accession>
<sequence length="107" mass="11860">MIRIILSVILATSLLANFYLFVRLVDAGVMLDNTRSEVRRLHDRARISLGFVQRAWVGKGVASLSGLASALEKEGLRIDDSEQDAVEIGDLRFEVKGGVIVRVDYID</sequence>
<dbReference type="AlphaFoldDB" id="A0A5B2ZCV6"/>